<feature type="compositionally biased region" description="Pro residues" evidence="8">
    <location>
        <begin position="426"/>
        <end position="436"/>
    </location>
</feature>
<gene>
    <name evidence="10" type="ORF">DTER00134_LOCUS4225</name>
</gene>
<feature type="domain" description="MPN" evidence="9">
    <location>
        <begin position="6"/>
        <end position="153"/>
    </location>
</feature>
<keyword evidence="5" id="KW-0378">Hydrolase</keyword>
<dbReference type="Pfam" id="PF18110">
    <property type="entry name" value="BRCC36_C"/>
    <property type="match status" value="1"/>
</dbReference>
<evidence type="ECO:0000256" key="5">
    <source>
        <dbReference type="ARBA" id="ARBA00022801"/>
    </source>
</evidence>
<feature type="compositionally biased region" description="Polar residues" evidence="8">
    <location>
        <begin position="526"/>
        <end position="535"/>
    </location>
</feature>
<dbReference type="Gene3D" id="3.40.140.10">
    <property type="entry name" value="Cytidine Deaminase, domain 2"/>
    <property type="match status" value="1"/>
</dbReference>
<comment type="similarity">
    <text evidence="1">Belongs to the peptidase M67A family. BRCC36 subfamily.</text>
</comment>
<dbReference type="GO" id="GO:0004843">
    <property type="term" value="F:cysteine-type deubiquitinase activity"/>
    <property type="evidence" value="ECO:0007669"/>
    <property type="project" value="InterPro"/>
</dbReference>
<evidence type="ECO:0000256" key="2">
    <source>
        <dbReference type="ARBA" id="ARBA00022670"/>
    </source>
</evidence>
<evidence type="ECO:0000313" key="10">
    <source>
        <dbReference type="EMBL" id="CAE0489155.1"/>
    </source>
</evidence>
<dbReference type="CDD" id="cd08068">
    <property type="entry name" value="MPN_BRCC36"/>
    <property type="match status" value="1"/>
</dbReference>
<feature type="compositionally biased region" description="Low complexity" evidence="8">
    <location>
        <begin position="663"/>
        <end position="675"/>
    </location>
</feature>
<evidence type="ECO:0000256" key="4">
    <source>
        <dbReference type="ARBA" id="ARBA00022786"/>
    </source>
</evidence>
<evidence type="ECO:0000256" key="8">
    <source>
        <dbReference type="SAM" id="MobiDB-lite"/>
    </source>
</evidence>
<evidence type="ECO:0000256" key="6">
    <source>
        <dbReference type="ARBA" id="ARBA00022833"/>
    </source>
</evidence>
<accession>A0A7S3QPY7</accession>
<dbReference type="GO" id="GO:0008237">
    <property type="term" value="F:metallopeptidase activity"/>
    <property type="evidence" value="ECO:0007669"/>
    <property type="project" value="UniProtKB-KW"/>
</dbReference>
<dbReference type="InterPro" id="IPR033860">
    <property type="entry name" value="MPN_BRCC36"/>
</dbReference>
<feature type="region of interest" description="Disordered" evidence="8">
    <location>
        <begin position="652"/>
        <end position="686"/>
    </location>
</feature>
<dbReference type="EMBL" id="HBIP01007855">
    <property type="protein sequence ID" value="CAE0489155.1"/>
    <property type="molecule type" value="Transcribed_RNA"/>
</dbReference>
<dbReference type="InterPro" id="IPR037518">
    <property type="entry name" value="MPN"/>
</dbReference>
<dbReference type="InterPro" id="IPR050242">
    <property type="entry name" value="JAMM_MPN+_peptidase_M67A"/>
</dbReference>
<feature type="compositionally biased region" description="Polar residues" evidence="8">
    <location>
        <begin position="413"/>
        <end position="425"/>
    </location>
</feature>
<feature type="compositionally biased region" description="Polar residues" evidence="8">
    <location>
        <begin position="545"/>
        <end position="557"/>
    </location>
</feature>
<dbReference type="GO" id="GO:0070552">
    <property type="term" value="C:BRISC complex"/>
    <property type="evidence" value="ECO:0007669"/>
    <property type="project" value="InterPro"/>
</dbReference>
<keyword evidence="3" id="KW-0479">Metal-binding</keyword>
<evidence type="ECO:0000256" key="3">
    <source>
        <dbReference type="ARBA" id="ARBA00022723"/>
    </source>
</evidence>
<sequence>MALSRVEITNEVYLTCLSHALTTEVEEVMGLLLGDCKEDGSGTLVSRIWMAYPQIRTDRRKDRVESSPEQMARCCAHAERLSRETGVPTRVVGWYHSHPHITVLPSHVDVRTQAMYQMLDPGFVGLIFSVFNSDPVSKTSQIQLTAFQSEPAAGGGGALQSPMASGDFAGMDDALKAAIKASTASAQASSPDAMVRKEVPLVVAPGATPTERSLHDYSVLHRVLDKEEKEAYTAAMKAAQSSSSDPGAPPTLSACLARMHHTACYQQGLANLLEGCIVPALRGMECLLSQQAVQEQQLRARNAALKEQLIRKRERKQQEEQQAALKRQQQQQQSKPPLSVEVYPPTLLSTAEPHHPMRACSGCSHSSSFSIDPYLSDPLQYQHVAHIQRQYSPTYSNSSAPSPTNEGDAAPRLTQSDTYSKNSPLGTPPGAAPPMPRAASTSRFATAPTLPQEQHAHTQAGHTSGQPIPRESSVPYTIPITTHPTSHSSPHPSLAPKQPTCPSAATAHLNPPAAFARTSVPVTGSNFPPTASDAASSAFKRASMPASTPQGPHTTHATAAGPYPQQSMMFPYGYSSNGSNPASIGSIPLFAGHPAPASAAAAAPTLTRGPAAALQPSYGSAASHKQAASASAAGSAAPAAGLIHTRAFPLDEDHNSHHNQLYPQQQQHGRQAPGQEVQQSPPPDLL</sequence>
<keyword evidence="4" id="KW-0833">Ubl conjugation pathway</keyword>
<keyword evidence="2" id="KW-0645">Protease</keyword>
<feature type="compositionally biased region" description="Polar residues" evidence="8">
    <location>
        <begin position="440"/>
        <end position="452"/>
    </location>
</feature>
<reference evidence="10" key="1">
    <citation type="submission" date="2021-01" db="EMBL/GenBank/DDBJ databases">
        <authorList>
            <person name="Corre E."/>
            <person name="Pelletier E."/>
            <person name="Niang G."/>
            <person name="Scheremetjew M."/>
            <person name="Finn R."/>
            <person name="Kale V."/>
            <person name="Holt S."/>
            <person name="Cochrane G."/>
            <person name="Meng A."/>
            <person name="Brown T."/>
            <person name="Cohen L."/>
        </authorList>
    </citation>
    <scope>NUCLEOTIDE SEQUENCE</scope>
    <source>
        <strain evidence="10">CCMP1320</strain>
    </source>
</reference>
<dbReference type="GO" id="GO:0006281">
    <property type="term" value="P:DNA repair"/>
    <property type="evidence" value="ECO:0007669"/>
    <property type="project" value="InterPro"/>
</dbReference>
<dbReference type="AlphaFoldDB" id="A0A7S3QPY7"/>
<keyword evidence="7" id="KW-0482">Metalloprotease</keyword>
<feature type="region of interest" description="Disordered" evidence="8">
    <location>
        <begin position="526"/>
        <end position="562"/>
    </location>
</feature>
<dbReference type="GO" id="GO:0006508">
    <property type="term" value="P:proteolysis"/>
    <property type="evidence" value="ECO:0007669"/>
    <property type="project" value="UniProtKB-KW"/>
</dbReference>
<feature type="compositionally biased region" description="Low complexity" evidence="8">
    <location>
        <begin position="320"/>
        <end position="333"/>
    </location>
</feature>
<dbReference type="SUPFAM" id="SSF102712">
    <property type="entry name" value="JAB1/MPN domain"/>
    <property type="match status" value="1"/>
</dbReference>
<keyword evidence="6" id="KW-0862">Zinc</keyword>
<dbReference type="Pfam" id="PF01398">
    <property type="entry name" value="JAB"/>
    <property type="match status" value="1"/>
</dbReference>
<name>A0A7S3QPY7_DUNTE</name>
<evidence type="ECO:0000256" key="1">
    <source>
        <dbReference type="ARBA" id="ARBA00008021"/>
    </source>
</evidence>
<dbReference type="SMART" id="SM00232">
    <property type="entry name" value="JAB_MPN"/>
    <property type="match status" value="1"/>
</dbReference>
<evidence type="ECO:0000256" key="7">
    <source>
        <dbReference type="ARBA" id="ARBA00023049"/>
    </source>
</evidence>
<feature type="compositionally biased region" description="Low complexity" evidence="8">
    <location>
        <begin position="477"/>
        <end position="492"/>
    </location>
</feature>
<feature type="compositionally biased region" description="Polar residues" evidence="8">
    <location>
        <begin position="390"/>
        <end position="405"/>
    </location>
</feature>
<proteinExistence type="inferred from homology"/>
<protein>
    <recommendedName>
        <fullName evidence="9">MPN domain-containing protein</fullName>
    </recommendedName>
</protein>
<evidence type="ECO:0000259" key="9">
    <source>
        <dbReference type="PROSITE" id="PS50249"/>
    </source>
</evidence>
<dbReference type="GO" id="GO:0046872">
    <property type="term" value="F:metal ion binding"/>
    <property type="evidence" value="ECO:0007669"/>
    <property type="project" value="UniProtKB-KW"/>
</dbReference>
<dbReference type="PANTHER" id="PTHR10410">
    <property type="entry name" value="EUKARYOTIC TRANSLATION INITIATION FACTOR 3 -RELATED"/>
    <property type="match status" value="1"/>
</dbReference>
<dbReference type="InterPro" id="IPR000555">
    <property type="entry name" value="JAMM/MPN+_dom"/>
</dbReference>
<dbReference type="GO" id="GO:0070536">
    <property type="term" value="P:protein K63-linked deubiquitination"/>
    <property type="evidence" value="ECO:0007669"/>
    <property type="project" value="InterPro"/>
</dbReference>
<feature type="region of interest" description="Disordered" evidence="8">
    <location>
        <begin position="390"/>
        <end position="503"/>
    </location>
</feature>
<dbReference type="PROSITE" id="PS50249">
    <property type="entry name" value="MPN"/>
    <property type="match status" value="1"/>
</dbReference>
<dbReference type="InterPro" id="IPR040749">
    <property type="entry name" value="BRCC36_C"/>
</dbReference>
<organism evidence="10">
    <name type="scientific">Dunaliella tertiolecta</name>
    <name type="common">Green alga</name>
    <dbReference type="NCBI Taxonomy" id="3047"/>
    <lineage>
        <taxon>Eukaryota</taxon>
        <taxon>Viridiplantae</taxon>
        <taxon>Chlorophyta</taxon>
        <taxon>core chlorophytes</taxon>
        <taxon>Chlorophyceae</taxon>
        <taxon>CS clade</taxon>
        <taxon>Chlamydomonadales</taxon>
        <taxon>Dunaliellaceae</taxon>
        <taxon>Dunaliella</taxon>
    </lineage>
</organism>
<feature type="region of interest" description="Disordered" evidence="8">
    <location>
        <begin position="312"/>
        <end position="341"/>
    </location>
</feature>